<sequence>MPLSNVPDEILLEIVSHLDMLSKISLSQTFHAARNLSRITSLWWTTSDLPLAHLKSTKPIEDYTPHDLYSAALHARRATTYLGNVRLSNITPRETGKVKPIRVRMPEDSYAETVAPGSPYLFYLSRPSHAPSQPIIFCHDLSTGNVCGSWQLSPLNLQKSGPSNNLTLLDTSCLSAVALGHTLIRLSILTKTSEAWSAPVLRIVDVSFRDTTDGKMATFELRLEKQTNAGSEPAEESDETSSRIVRKKLGRTHAPVSRLQNTLQLPKLTYSYLYYPRWYHTEPDVVCWIQDVKITKEDSVIAPLLTVVSYKLGSGTDSPRVKIGKWTCKRDVDNALLSARLCTTTFAGHMSLDALCDLPYTIIIIANEMKPEVHAVQLSDILSSEKTPEGIWSGTASTTIGGQTVLPRPSPRNTYRSQVSPERNLWVSSDNSNERMLYGARITFDSHVECINPAAAPDFGVRYMAERRVEGTEAYSYHLRVLVVTSTRYTKDIADVWWYDLFFRVLVSRSFDAENGSVGTETSLYIPPPKSDSHYDRYVVSFGLERGVAWFTTMGSPSFLFLETEPPGPSQPSEDGDYEEKRIKSWRALTSHGSEIGHVDLRAGVACCFSNRLMDGDESTYMDIFWFRQ</sequence>
<dbReference type="InterPro" id="IPR001810">
    <property type="entry name" value="F-box_dom"/>
</dbReference>
<gene>
    <name evidence="3" type="ORF">PIIN_06226</name>
</gene>
<feature type="region of interest" description="Disordered" evidence="1">
    <location>
        <begin position="225"/>
        <end position="244"/>
    </location>
</feature>
<dbReference type="EMBL" id="CAFZ01000157">
    <property type="protein sequence ID" value="CCA72292.1"/>
    <property type="molecule type" value="Genomic_DNA"/>
</dbReference>
<dbReference type="Proteomes" id="UP000007148">
    <property type="component" value="Unassembled WGS sequence"/>
</dbReference>
<name>G4TLU9_SERID</name>
<reference evidence="3 4" key="1">
    <citation type="journal article" date="2011" name="PLoS Pathog.">
        <title>Endophytic Life Strategies Decoded by Genome and Transcriptome Analyses of the Mutualistic Root Symbiont Piriformospora indica.</title>
        <authorList>
            <person name="Zuccaro A."/>
            <person name="Lahrmann U."/>
            <person name="Guldener U."/>
            <person name="Langen G."/>
            <person name="Pfiffi S."/>
            <person name="Biedenkopf D."/>
            <person name="Wong P."/>
            <person name="Samans B."/>
            <person name="Grimm C."/>
            <person name="Basiewicz M."/>
            <person name="Murat C."/>
            <person name="Martin F."/>
            <person name="Kogel K.H."/>
        </authorList>
    </citation>
    <scope>NUCLEOTIDE SEQUENCE [LARGE SCALE GENOMIC DNA]</scope>
    <source>
        <strain evidence="3 4">DSM 11827</strain>
    </source>
</reference>
<dbReference type="OrthoDB" id="424465at2759"/>
<dbReference type="HOGENOM" id="CLU_434827_0_0_1"/>
<evidence type="ECO:0000313" key="4">
    <source>
        <dbReference type="Proteomes" id="UP000007148"/>
    </source>
</evidence>
<accession>G4TLU9</accession>
<keyword evidence="4" id="KW-1185">Reference proteome</keyword>
<dbReference type="InParanoid" id="G4TLU9"/>
<dbReference type="PROSITE" id="PS50181">
    <property type="entry name" value="FBOX"/>
    <property type="match status" value="1"/>
</dbReference>
<organism evidence="3 4">
    <name type="scientific">Serendipita indica (strain DSM 11827)</name>
    <name type="common">Root endophyte fungus</name>
    <name type="synonym">Piriformospora indica</name>
    <dbReference type="NCBI Taxonomy" id="1109443"/>
    <lineage>
        <taxon>Eukaryota</taxon>
        <taxon>Fungi</taxon>
        <taxon>Dikarya</taxon>
        <taxon>Basidiomycota</taxon>
        <taxon>Agaricomycotina</taxon>
        <taxon>Agaricomycetes</taxon>
        <taxon>Sebacinales</taxon>
        <taxon>Serendipitaceae</taxon>
        <taxon>Serendipita</taxon>
    </lineage>
</organism>
<evidence type="ECO:0000256" key="1">
    <source>
        <dbReference type="SAM" id="MobiDB-lite"/>
    </source>
</evidence>
<dbReference type="Pfam" id="PF00646">
    <property type="entry name" value="F-box"/>
    <property type="match status" value="1"/>
</dbReference>
<evidence type="ECO:0000259" key="2">
    <source>
        <dbReference type="PROSITE" id="PS50181"/>
    </source>
</evidence>
<protein>
    <recommendedName>
        <fullName evidence="2">F-box domain-containing protein</fullName>
    </recommendedName>
</protein>
<proteinExistence type="predicted"/>
<evidence type="ECO:0000313" key="3">
    <source>
        <dbReference type="EMBL" id="CCA72292.1"/>
    </source>
</evidence>
<comment type="caution">
    <text evidence="3">The sequence shown here is derived from an EMBL/GenBank/DDBJ whole genome shotgun (WGS) entry which is preliminary data.</text>
</comment>
<dbReference type="AlphaFoldDB" id="G4TLU9"/>
<feature type="domain" description="F-box" evidence="2">
    <location>
        <begin position="1"/>
        <end position="46"/>
    </location>
</feature>